<evidence type="ECO:0000313" key="2">
    <source>
        <dbReference type="Proteomes" id="UP000255153"/>
    </source>
</evidence>
<proteinExistence type="predicted"/>
<dbReference type="AlphaFoldDB" id="A0A376HI88"/>
<comment type="caution">
    <text evidence="1">The sequence shown here is derived from an EMBL/GenBank/DDBJ whole genome shotgun (WGS) entry which is preliminary data.</text>
</comment>
<organism evidence="1 2">
    <name type="scientific">Escherichia coli</name>
    <dbReference type="NCBI Taxonomy" id="562"/>
    <lineage>
        <taxon>Bacteria</taxon>
        <taxon>Pseudomonadati</taxon>
        <taxon>Pseudomonadota</taxon>
        <taxon>Gammaproteobacteria</taxon>
        <taxon>Enterobacterales</taxon>
        <taxon>Enterobacteriaceae</taxon>
        <taxon>Escherichia</taxon>
    </lineage>
</organism>
<dbReference type="EMBL" id="UGEE01000003">
    <property type="protein sequence ID" value="STK76143.1"/>
    <property type="molecule type" value="Genomic_DNA"/>
</dbReference>
<gene>
    <name evidence="1" type="ORF">NCTC8603_02011</name>
</gene>
<evidence type="ECO:0000313" key="1">
    <source>
        <dbReference type="EMBL" id="STK76143.1"/>
    </source>
</evidence>
<name>A0A376HI88_ECOLX</name>
<reference evidence="1 2" key="1">
    <citation type="submission" date="2018-06" db="EMBL/GenBank/DDBJ databases">
        <authorList>
            <consortium name="Pathogen Informatics"/>
            <person name="Doyle S."/>
        </authorList>
    </citation>
    <scope>NUCLEOTIDE SEQUENCE [LARGE SCALE GENOMIC DNA]</scope>
    <source>
        <strain evidence="1 2">NCTC8603</strain>
    </source>
</reference>
<dbReference type="Proteomes" id="UP000255153">
    <property type="component" value="Unassembled WGS sequence"/>
</dbReference>
<protein>
    <submittedName>
        <fullName evidence="1">Uncharacterized protein</fullName>
    </submittedName>
</protein>
<sequence>MSSARVVNEEKRRYYNNVVKLFDIRIQHLQNDIQIFFTF</sequence>
<accession>A0A376HI88</accession>